<dbReference type="PROSITE" id="PS50068">
    <property type="entry name" value="LDLRA_2"/>
    <property type="match status" value="7"/>
</dbReference>
<feature type="transmembrane region" description="Helical" evidence="11">
    <location>
        <begin position="560"/>
        <end position="583"/>
    </location>
</feature>
<keyword evidence="5 11" id="KW-0472">Membrane</keyword>
<evidence type="ECO:0000256" key="12">
    <source>
        <dbReference type="SAM" id="SignalP"/>
    </source>
</evidence>
<sequence length="636" mass="70137">MRDSEYKGVRIFFYLTWILLMMCPRATSKLTGICSFDTEFECDNGRCIPWNLLCDVIDDCGDGSDETDVNCQNCNDTYQHKCYIGGNCVDQSKLCDGIKDCSDWSDETSDLCGGDCSYKSHMFHCDNHMCIYKNLTCNGRNDCFDWSDEAGCPCNYGFNCFNTKCIPYHLTCDGANDCGDYSDEIGYKCGKSCPFNMSKCRNGKCIMDSVRCDGQNDCGDHSDESHCEKCHEGQFRCESSQNCIPLSWKCNGVIDCHQGEDESTLTTCWYDGCAVSNKFQCKSGVCVAMDSLCDGVQDCDDFSDEELCDPSTKVIAGSYGPLHYDCHCDGHCHPGTGACFGRCKPGWAGPTCQIKKVSFQTPIQNSGHKIMQSPLSIDGDVRTCPPPAIGPFNVYWEANLTRPSVIRRIRIYNPKDSTYLTGLALRLVLPKCTSHHAHLLSDGYMDILCEPNTTFSSLLLLLTTDTDKLAIMQICEIQIIVCSKQAFGDQCQNTCNCNGTEGCDDVFGTCADGCLSGWEGGPKSTLHCNALSNSRFSVHKNVKGETPKKYSTDESDDWPVVRAVCVGVGGALVCAVGIAILVCRRLRKQTQENPDAQSSTRNGGNSRGEMTTGHRYGHNESFTKAVALQTYSNIKY</sequence>
<feature type="disulfide bond" evidence="9">
    <location>
        <begin position="293"/>
        <end position="308"/>
    </location>
</feature>
<feature type="chain" id="PRO_5034264166" evidence="12">
    <location>
        <begin position="29"/>
        <end position="636"/>
    </location>
</feature>
<dbReference type="PROSITE" id="PS01209">
    <property type="entry name" value="LDLRA_1"/>
    <property type="match status" value="2"/>
</dbReference>
<evidence type="ECO:0000256" key="2">
    <source>
        <dbReference type="ARBA" id="ARBA00022692"/>
    </source>
</evidence>
<feature type="region of interest" description="Disordered" evidence="10">
    <location>
        <begin position="591"/>
        <end position="616"/>
    </location>
</feature>
<evidence type="ECO:0000256" key="1">
    <source>
        <dbReference type="ARBA" id="ARBA00004167"/>
    </source>
</evidence>
<keyword evidence="6 9" id="KW-1015">Disulfide bond</keyword>
<evidence type="ECO:0000313" key="13">
    <source>
        <dbReference type="Proteomes" id="UP000694844"/>
    </source>
</evidence>
<dbReference type="PANTHER" id="PTHR22722">
    <property type="entry name" value="LOW-DENSITY LIPOPROTEIN RECEPTOR-RELATED PROTEIN 2-RELATED"/>
    <property type="match status" value="1"/>
</dbReference>
<reference evidence="14" key="1">
    <citation type="submission" date="2025-08" db="UniProtKB">
        <authorList>
            <consortium name="RefSeq"/>
        </authorList>
    </citation>
    <scope>IDENTIFICATION</scope>
    <source>
        <tissue evidence="14">Whole sample</tissue>
    </source>
</reference>
<dbReference type="SUPFAM" id="SSF57424">
    <property type="entry name" value="LDL receptor-like module"/>
    <property type="match status" value="7"/>
</dbReference>
<feature type="signal peptide" evidence="12">
    <location>
        <begin position="1"/>
        <end position="28"/>
    </location>
</feature>
<organism evidence="13 14">
    <name type="scientific">Crassostrea virginica</name>
    <name type="common">Eastern oyster</name>
    <dbReference type="NCBI Taxonomy" id="6565"/>
    <lineage>
        <taxon>Eukaryota</taxon>
        <taxon>Metazoa</taxon>
        <taxon>Spiralia</taxon>
        <taxon>Lophotrochozoa</taxon>
        <taxon>Mollusca</taxon>
        <taxon>Bivalvia</taxon>
        <taxon>Autobranchia</taxon>
        <taxon>Pteriomorphia</taxon>
        <taxon>Ostreida</taxon>
        <taxon>Ostreoidea</taxon>
        <taxon>Ostreidae</taxon>
        <taxon>Crassostrea</taxon>
    </lineage>
</organism>
<feature type="compositionally biased region" description="Polar residues" evidence="10">
    <location>
        <begin position="591"/>
        <end position="604"/>
    </location>
</feature>
<keyword evidence="7" id="KW-0675">Receptor</keyword>
<keyword evidence="2 11" id="KW-0812">Transmembrane</keyword>
<keyword evidence="3" id="KW-0677">Repeat</keyword>
<dbReference type="GO" id="GO:0043235">
    <property type="term" value="C:receptor complex"/>
    <property type="evidence" value="ECO:0007669"/>
    <property type="project" value="TreeGrafter"/>
</dbReference>
<accession>A0A8B8A6W0</accession>
<dbReference type="AlphaFoldDB" id="A0A8B8A6W0"/>
<dbReference type="Pfam" id="PF00057">
    <property type="entry name" value="Ldl_recept_a"/>
    <property type="match status" value="6"/>
</dbReference>
<feature type="disulfide bond" evidence="9">
    <location>
        <begin position="281"/>
        <end position="299"/>
    </location>
</feature>
<feature type="disulfide bond" evidence="9">
    <location>
        <begin position="212"/>
        <end position="227"/>
    </location>
</feature>
<comment type="subcellular location">
    <subcellularLocation>
        <location evidence="1">Membrane</location>
        <topology evidence="1">Single-pass membrane protein</topology>
    </subcellularLocation>
</comment>
<dbReference type="Proteomes" id="UP000694844">
    <property type="component" value="Chromosome 6"/>
</dbReference>
<evidence type="ECO:0000256" key="8">
    <source>
        <dbReference type="ARBA" id="ARBA00023180"/>
    </source>
</evidence>
<feature type="disulfide bond" evidence="9">
    <location>
        <begin position="200"/>
        <end position="218"/>
    </location>
</feature>
<protein>
    <submittedName>
        <fullName evidence="14">Low-density lipoprotein receptor-related protein 1B-like isoform X1</fullName>
    </submittedName>
</protein>
<dbReference type="OrthoDB" id="6140844at2759"/>
<feature type="disulfide bond" evidence="9">
    <location>
        <begin position="125"/>
        <end position="143"/>
    </location>
</feature>
<evidence type="ECO:0000256" key="4">
    <source>
        <dbReference type="ARBA" id="ARBA00022989"/>
    </source>
</evidence>
<feature type="disulfide bond" evidence="9">
    <location>
        <begin position="42"/>
        <end position="60"/>
    </location>
</feature>
<feature type="disulfide bond" evidence="9">
    <location>
        <begin position="137"/>
        <end position="152"/>
    </location>
</feature>
<dbReference type="RefSeq" id="XP_022287207.1">
    <property type="nucleotide sequence ID" value="XM_022431499.1"/>
</dbReference>
<keyword evidence="12" id="KW-0732">Signal</keyword>
<dbReference type="GeneID" id="111099965"/>
<dbReference type="InterPro" id="IPR051221">
    <property type="entry name" value="LDLR-related"/>
</dbReference>
<dbReference type="SMART" id="SM00192">
    <property type="entry name" value="LDLa"/>
    <property type="match status" value="7"/>
</dbReference>
<proteinExistence type="predicted"/>
<evidence type="ECO:0000256" key="10">
    <source>
        <dbReference type="SAM" id="MobiDB-lite"/>
    </source>
</evidence>
<evidence type="ECO:0000313" key="14">
    <source>
        <dbReference type="RefSeq" id="XP_022287207.1"/>
    </source>
</evidence>
<dbReference type="InterPro" id="IPR023415">
    <property type="entry name" value="LDLR_class-A_CS"/>
</dbReference>
<dbReference type="InterPro" id="IPR036055">
    <property type="entry name" value="LDL_receptor-like_sf"/>
</dbReference>
<dbReference type="KEGG" id="cvn:111099965"/>
<keyword evidence="8" id="KW-0325">Glycoprotein</keyword>
<dbReference type="GO" id="GO:0005886">
    <property type="term" value="C:plasma membrane"/>
    <property type="evidence" value="ECO:0007669"/>
    <property type="project" value="TreeGrafter"/>
</dbReference>
<evidence type="ECO:0000256" key="9">
    <source>
        <dbReference type="PROSITE-ProRule" id="PRU00124"/>
    </source>
</evidence>
<evidence type="ECO:0000256" key="6">
    <source>
        <dbReference type="ARBA" id="ARBA00023157"/>
    </source>
</evidence>
<dbReference type="CDD" id="cd00112">
    <property type="entry name" value="LDLa"/>
    <property type="match status" value="7"/>
</dbReference>
<dbReference type="Gene3D" id="4.10.400.10">
    <property type="entry name" value="Low-density Lipoprotein Receptor"/>
    <property type="match status" value="7"/>
</dbReference>
<comment type="caution">
    <text evidence="9">Lacks conserved residue(s) required for the propagation of feature annotation.</text>
</comment>
<evidence type="ECO:0000256" key="5">
    <source>
        <dbReference type="ARBA" id="ARBA00023136"/>
    </source>
</evidence>
<evidence type="ECO:0000256" key="7">
    <source>
        <dbReference type="ARBA" id="ARBA00023170"/>
    </source>
</evidence>
<feature type="disulfide bond" evidence="9">
    <location>
        <begin position="193"/>
        <end position="205"/>
    </location>
</feature>
<name>A0A8B8A6W0_CRAVI</name>
<dbReference type="GO" id="GO:0005041">
    <property type="term" value="F:low-density lipoprotein particle receptor activity"/>
    <property type="evidence" value="ECO:0007669"/>
    <property type="project" value="TreeGrafter"/>
</dbReference>
<keyword evidence="4 11" id="KW-1133">Transmembrane helix</keyword>
<dbReference type="FunFam" id="4.10.400.10:FF:000065">
    <property type="entry name" value="Transmembrane protease serine 7"/>
    <property type="match status" value="1"/>
</dbReference>
<evidence type="ECO:0000256" key="3">
    <source>
        <dbReference type="ARBA" id="ARBA00022737"/>
    </source>
</evidence>
<gene>
    <name evidence="14" type="primary">LOC111099965</name>
</gene>
<dbReference type="InterPro" id="IPR002172">
    <property type="entry name" value="LDrepeatLR_classA_rpt"/>
</dbReference>
<dbReference type="PANTHER" id="PTHR22722:SF14">
    <property type="entry name" value="MEGALIN, ISOFORM A"/>
    <property type="match status" value="1"/>
</dbReference>
<keyword evidence="13" id="KW-1185">Reference proteome</keyword>
<evidence type="ECO:0000256" key="11">
    <source>
        <dbReference type="SAM" id="Phobius"/>
    </source>
</evidence>
<feature type="disulfide bond" evidence="9">
    <location>
        <begin position="160"/>
        <end position="178"/>
    </location>
</feature>
<dbReference type="PRINTS" id="PR00261">
    <property type="entry name" value="LDLRECEPTOR"/>
</dbReference>